<comment type="subcellular location">
    <subcellularLocation>
        <location evidence="1">Cell membrane</location>
        <topology evidence="1">Multi-pass membrane protein</topology>
    </subcellularLocation>
</comment>
<evidence type="ECO:0000256" key="11">
    <source>
        <dbReference type="SAM" id="Phobius"/>
    </source>
</evidence>
<evidence type="ECO:0000256" key="9">
    <source>
        <dbReference type="ARBA" id="ARBA00023136"/>
    </source>
</evidence>
<dbReference type="eggNOG" id="COG0474">
    <property type="taxonomic scope" value="Bacteria"/>
</dbReference>
<dbReference type="Gene3D" id="3.40.1110.10">
    <property type="entry name" value="Calcium-transporting ATPase, cytoplasmic domain N"/>
    <property type="match status" value="1"/>
</dbReference>
<keyword evidence="14" id="KW-1185">Reference proteome</keyword>
<dbReference type="AlphaFoldDB" id="K9VH26"/>
<dbReference type="Pfam" id="PF00690">
    <property type="entry name" value="Cation_ATPase_N"/>
    <property type="match status" value="1"/>
</dbReference>
<dbReference type="Pfam" id="PF00689">
    <property type="entry name" value="Cation_ATPase_C"/>
    <property type="match status" value="1"/>
</dbReference>
<keyword evidence="5" id="KW-0547">Nucleotide-binding</keyword>
<dbReference type="SMART" id="SM00831">
    <property type="entry name" value="Cation_ATPase_N"/>
    <property type="match status" value="1"/>
</dbReference>
<reference evidence="13 14" key="1">
    <citation type="submission" date="2012-05" db="EMBL/GenBank/DDBJ databases">
        <title>Finished chromosome of genome of Oscillatoria sp. PCC 7112.</title>
        <authorList>
            <consortium name="US DOE Joint Genome Institute"/>
            <person name="Gugger M."/>
            <person name="Coursin T."/>
            <person name="Rippka R."/>
            <person name="Tandeau De Marsac N."/>
            <person name="Huntemann M."/>
            <person name="Wei C.-L."/>
            <person name="Han J."/>
            <person name="Detter J.C."/>
            <person name="Han C."/>
            <person name="Tapia R."/>
            <person name="Davenport K."/>
            <person name="Daligault H."/>
            <person name="Erkkila T."/>
            <person name="Gu W."/>
            <person name="Munk A.C.C."/>
            <person name="Teshima H."/>
            <person name="Xu Y."/>
            <person name="Chain P."/>
            <person name="Chen A."/>
            <person name="Krypides N."/>
            <person name="Mavromatis K."/>
            <person name="Markowitz V."/>
            <person name="Szeto E."/>
            <person name="Ivanova N."/>
            <person name="Mikhailova N."/>
            <person name="Ovchinnikova G."/>
            <person name="Pagani I."/>
            <person name="Pati A."/>
            <person name="Goodwin L."/>
            <person name="Peters L."/>
            <person name="Pitluck S."/>
            <person name="Woyke T."/>
            <person name="Kerfeld C."/>
        </authorList>
    </citation>
    <scope>NUCLEOTIDE SEQUENCE [LARGE SCALE GENOMIC DNA]</scope>
    <source>
        <strain evidence="13 14">PCC 7112</strain>
    </source>
</reference>
<dbReference type="SUPFAM" id="SSF56784">
    <property type="entry name" value="HAD-like"/>
    <property type="match status" value="1"/>
</dbReference>
<keyword evidence="7" id="KW-1278">Translocase</keyword>
<dbReference type="GO" id="GO:0005886">
    <property type="term" value="C:plasma membrane"/>
    <property type="evidence" value="ECO:0007669"/>
    <property type="project" value="UniProtKB-SubCell"/>
</dbReference>
<dbReference type="GO" id="GO:0016887">
    <property type="term" value="F:ATP hydrolysis activity"/>
    <property type="evidence" value="ECO:0007669"/>
    <property type="project" value="InterPro"/>
</dbReference>
<evidence type="ECO:0000256" key="5">
    <source>
        <dbReference type="ARBA" id="ARBA00022741"/>
    </source>
</evidence>
<dbReference type="InterPro" id="IPR004014">
    <property type="entry name" value="ATPase_P-typ_cation-transptr_N"/>
</dbReference>
<keyword evidence="9 11" id="KW-0472">Membrane</keyword>
<dbReference type="SFLD" id="SFLDG00002">
    <property type="entry name" value="C1.7:_P-type_atpase_like"/>
    <property type="match status" value="1"/>
</dbReference>
<dbReference type="InterPro" id="IPR044492">
    <property type="entry name" value="P_typ_ATPase_HD_dom"/>
</dbReference>
<dbReference type="KEGG" id="oni:Osc7112_2351"/>
<keyword evidence="8 11" id="KW-1133">Transmembrane helix</keyword>
<sequence>MAVPHQPIWTLSPEDVYQSFEISENGLSDDEAFDRLVKFGTNELPEPAHRPLWLRFTDQLRHFMALLLWVAGILAFISGTPQLGWAIWAVIGINAVFSFWQEFQAEQALAALKNVLPMQVKVYRNGELKQIPARELVRGDVMQLEEGDRISADARLVSAESLYLDISVMTGESLPVARNAHPVRVREAASIRAGKTIPAGEHPLQEKVNLAEIPNLVLAGSTVSSGRGVAVVYATGAQTEFGHVAHLTAVVKREPSTLEVQVADIVRIITAIALGMGVLVFLLTYLLVGMELKESFIFAIGIIVALVPEGLLPTVTLSLAIGVRRMVRRNALVRRLSAVETLSATTVICTDKTGTLTKNEMTVHYLWLPWQPSENSLNPASQESAVSPPLNGKQKSHPSMTPTLIEVTGAGYDPAAGEVHIPANFAASWKVNLLLAGAALCSNARLIHLTAPSRWQEIGDPTEAALLVAAAKAGLNLETLQKQLPRLREVPFDSRRRMMTVVLDWRSSALWNSDLPNLAFTKGAPLEVLRHCTSILRNGTLSELTQSDSHEIVAANDELAQQGFRVLGVAARRGGSEMLDLRSQDLEQNLIFIGLVAMFDPPRPEVTDALAQCHQAGIKVTMVTGDYGLTAEAIARKIGLVTDSVRVVTGEGMGHLSDAQLQQILKYRSGLVFARMSPEHKLRLVEAYKTIGEVVAVTGDGVNDAPALRAAHIGIAMGMNGTDVAREAADIVLTDDNFATIVVAVEEGRAVHQNIRKFMTYILASNVAELVPFLVMVALKIPPALVIMQILAIDLGTDIVPALALGAERAEAGTMQQPPRKKSQPLLDRSLLLRAYCFLGVLEAGLGMSAFFLVWWSYGYGLRELQTVTPSILAHSANAAAIAIYAQATTMTLATIVACQDGNVFACRSEHTSIFRLGFFSNPQIWLGIAIEWILVLLIINNGSLSSIFATAPLTPWQWLLLLVCPPIILGAEELRKVVFPGKLIPKQSQKGN</sequence>
<dbReference type="InterPro" id="IPR008250">
    <property type="entry name" value="ATPase_P-typ_transduc_dom_A_sf"/>
</dbReference>
<dbReference type="Proteomes" id="UP000010478">
    <property type="component" value="Chromosome"/>
</dbReference>
<feature type="transmembrane region" description="Helical" evidence="11">
    <location>
        <begin position="83"/>
        <end position="100"/>
    </location>
</feature>
<dbReference type="EMBL" id="CP003614">
    <property type="protein sequence ID" value="AFZ06797.1"/>
    <property type="molecule type" value="Genomic_DNA"/>
</dbReference>
<dbReference type="SUPFAM" id="SSF81665">
    <property type="entry name" value="Calcium ATPase, transmembrane domain M"/>
    <property type="match status" value="1"/>
</dbReference>
<evidence type="ECO:0000313" key="14">
    <source>
        <dbReference type="Proteomes" id="UP000010478"/>
    </source>
</evidence>
<feature type="transmembrane region" description="Helical" evidence="11">
    <location>
        <begin position="296"/>
        <end position="321"/>
    </location>
</feature>
<dbReference type="Pfam" id="PF13246">
    <property type="entry name" value="Cation_ATPase"/>
    <property type="match status" value="1"/>
</dbReference>
<feature type="transmembrane region" description="Helical" evidence="11">
    <location>
        <begin position="878"/>
        <end position="899"/>
    </location>
</feature>
<keyword evidence="4 11" id="KW-0812">Transmembrane</keyword>
<dbReference type="InterPro" id="IPR006068">
    <property type="entry name" value="ATPase_P-typ_cation-transptr_C"/>
</dbReference>
<dbReference type="STRING" id="179408.Osc7112_2351"/>
<feature type="transmembrane region" description="Helical" evidence="11">
    <location>
        <begin position="957"/>
        <end position="975"/>
    </location>
</feature>
<protein>
    <submittedName>
        <fullName evidence="13">ATPase, P-type (Transporting), HAD superfamily, subfamily IC</fullName>
    </submittedName>
</protein>
<dbReference type="SFLD" id="SFLDS00003">
    <property type="entry name" value="Haloacid_Dehalogenase"/>
    <property type="match status" value="1"/>
</dbReference>
<evidence type="ECO:0000256" key="7">
    <source>
        <dbReference type="ARBA" id="ARBA00022967"/>
    </source>
</evidence>
<comment type="similarity">
    <text evidence="2">Belongs to the cation transport ATPase (P-type) (TC 3.A.3) family. Type IIA subfamily.</text>
</comment>
<dbReference type="InterPro" id="IPR023299">
    <property type="entry name" value="ATPase_P-typ_cyto_dom_N"/>
</dbReference>
<evidence type="ECO:0000256" key="3">
    <source>
        <dbReference type="ARBA" id="ARBA00022475"/>
    </source>
</evidence>
<dbReference type="InterPro" id="IPR018303">
    <property type="entry name" value="ATPase_P-typ_P_site"/>
</dbReference>
<feature type="compositionally biased region" description="Polar residues" evidence="10">
    <location>
        <begin position="376"/>
        <end position="385"/>
    </location>
</feature>
<dbReference type="InterPro" id="IPR023214">
    <property type="entry name" value="HAD_sf"/>
</dbReference>
<dbReference type="SFLD" id="SFLDF00027">
    <property type="entry name" value="p-type_atpase"/>
    <property type="match status" value="1"/>
</dbReference>
<evidence type="ECO:0000259" key="12">
    <source>
        <dbReference type="SMART" id="SM00831"/>
    </source>
</evidence>
<organism evidence="13 14">
    <name type="scientific">Phormidium nigroviride PCC 7112</name>
    <dbReference type="NCBI Taxonomy" id="179408"/>
    <lineage>
        <taxon>Bacteria</taxon>
        <taxon>Bacillati</taxon>
        <taxon>Cyanobacteriota</taxon>
        <taxon>Cyanophyceae</taxon>
        <taxon>Oscillatoriophycideae</taxon>
        <taxon>Oscillatoriales</taxon>
        <taxon>Oscillatoriaceae</taxon>
        <taxon>Phormidium</taxon>
    </lineage>
</organism>
<dbReference type="Pfam" id="PF00122">
    <property type="entry name" value="E1-E2_ATPase"/>
    <property type="match status" value="1"/>
</dbReference>
<dbReference type="PRINTS" id="PR00121">
    <property type="entry name" value="NAKATPASE"/>
</dbReference>
<evidence type="ECO:0000256" key="4">
    <source>
        <dbReference type="ARBA" id="ARBA00022692"/>
    </source>
</evidence>
<dbReference type="InterPro" id="IPR023298">
    <property type="entry name" value="ATPase_P-typ_TM_dom_sf"/>
</dbReference>
<proteinExistence type="inferred from homology"/>
<gene>
    <name evidence="13" type="ORF">Osc7112_2351</name>
</gene>
<feature type="transmembrane region" description="Helical" evidence="11">
    <location>
        <begin position="925"/>
        <end position="945"/>
    </location>
</feature>
<dbReference type="OrthoDB" id="499468at2"/>
<dbReference type="Gene3D" id="2.70.150.10">
    <property type="entry name" value="Calcium-transporting ATPase, cytoplasmic transduction domain A"/>
    <property type="match status" value="1"/>
</dbReference>
<dbReference type="GO" id="GO:1902600">
    <property type="term" value="P:proton transmembrane transport"/>
    <property type="evidence" value="ECO:0007669"/>
    <property type="project" value="TreeGrafter"/>
</dbReference>
<dbReference type="PRINTS" id="PR00119">
    <property type="entry name" value="CATATPASE"/>
</dbReference>
<keyword evidence="6" id="KW-0067">ATP-binding</keyword>
<dbReference type="InterPro" id="IPR001757">
    <property type="entry name" value="P_typ_ATPase"/>
</dbReference>
<feature type="transmembrane region" description="Helical" evidence="11">
    <location>
        <begin position="758"/>
        <end position="779"/>
    </location>
</feature>
<evidence type="ECO:0000256" key="2">
    <source>
        <dbReference type="ARBA" id="ARBA00005675"/>
    </source>
</evidence>
<dbReference type="SUPFAM" id="SSF81653">
    <property type="entry name" value="Calcium ATPase, transduction domain A"/>
    <property type="match status" value="1"/>
</dbReference>
<dbReference type="InterPro" id="IPR036412">
    <property type="entry name" value="HAD-like_sf"/>
</dbReference>
<dbReference type="InterPro" id="IPR050510">
    <property type="entry name" value="Cation_transp_ATPase_P-type"/>
</dbReference>
<keyword evidence="3" id="KW-1003">Cell membrane</keyword>
<dbReference type="FunFam" id="3.40.50.1000:FF:000083">
    <property type="entry name" value="Sodium/potassium-transporting ATPase subunit alpha"/>
    <property type="match status" value="1"/>
</dbReference>
<dbReference type="NCBIfam" id="TIGR01494">
    <property type="entry name" value="ATPase_P-type"/>
    <property type="match status" value="2"/>
</dbReference>
<dbReference type="RefSeq" id="WP_015176094.1">
    <property type="nucleotide sequence ID" value="NC_019729.1"/>
</dbReference>
<dbReference type="Gene3D" id="1.20.1110.10">
    <property type="entry name" value="Calcium-transporting ATPase, transmembrane domain"/>
    <property type="match status" value="1"/>
</dbReference>
<evidence type="ECO:0000256" key="8">
    <source>
        <dbReference type="ARBA" id="ARBA00022989"/>
    </source>
</evidence>
<dbReference type="SUPFAM" id="SSF81660">
    <property type="entry name" value="Metal cation-transporting ATPase, ATP-binding domain N"/>
    <property type="match status" value="1"/>
</dbReference>
<evidence type="ECO:0000256" key="10">
    <source>
        <dbReference type="SAM" id="MobiDB-lite"/>
    </source>
</evidence>
<dbReference type="GO" id="GO:0005524">
    <property type="term" value="F:ATP binding"/>
    <property type="evidence" value="ECO:0007669"/>
    <property type="project" value="UniProtKB-KW"/>
</dbReference>
<dbReference type="PANTHER" id="PTHR43294">
    <property type="entry name" value="SODIUM/POTASSIUM-TRANSPORTING ATPASE SUBUNIT ALPHA"/>
    <property type="match status" value="1"/>
</dbReference>
<feature type="region of interest" description="Disordered" evidence="10">
    <location>
        <begin position="376"/>
        <end position="400"/>
    </location>
</feature>
<dbReference type="PROSITE" id="PS00154">
    <property type="entry name" value="ATPASE_E1_E2"/>
    <property type="match status" value="1"/>
</dbReference>
<name>K9VH26_9CYAN</name>
<dbReference type="PANTHER" id="PTHR43294:SF21">
    <property type="entry name" value="CATION TRANSPORTING ATPASE"/>
    <property type="match status" value="1"/>
</dbReference>
<feature type="transmembrane region" description="Helical" evidence="11">
    <location>
        <begin position="60"/>
        <end position="77"/>
    </location>
</feature>
<feature type="transmembrane region" description="Helical" evidence="11">
    <location>
        <begin position="831"/>
        <end position="858"/>
    </location>
</feature>
<dbReference type="Gene3D" id="3.40.50.1000">
    <property type="entry name" value="HAD superfamily/HAD-like"/>
    <property type="match status" value="1"/>
</dbReference>
<dbReference type="InterPro" id="IPR059000">
    <property type="entry name" value="ATPase_P-type_domA"/>
</dbReference>
<dbReference type="GO" id="GO:0019829">
    <property type="term" value="F:ATPase-coupled monoatomic cation transmembrane transporter activity"/>
    <property type="evidence" value="ECO:0007669"/>
    <property type="project" value="TreeGrafter"/>
</dbReference>
<feature type="domain" description="Cation-transporting P-type ATPase N-terminal" evidence="12">
    <location>
        <begin position="7"/>
        <end position="80"/>
    </location>
</feature>
<feature type="transmembrane region" description="Helical" evidence="11">
    <location>
        <begin position="268"/>
        <end position="290"/>
    </location>
</feature>
<evidence type="ECO:0000313" key="13">
    <source>
        <dbReference type="EMBL" id="AFZ06797.1"/>
    </source>
</evidence>
<dbReference type="HOGENOM" id="CLU_002360_3_0_3"/>
<accession>K9VH26</accession>
<feature type="transmembrane region" description="Helical" evidence="11">
    <location>
        <begin position="785"/>
        <end position="810"/>
    </location>
</feature>
<evidence type="ECO:0000256" key="1">
    <source>
        <dbReference type="ARBA" id="ARBA00004651"/>
    </source>
</evidence>
<dbReference type="PATRIC" id="fig|179408.3.peg.2873"/>
<evidence type="ECO:0000256" key="6">
    <source>
        <dbReference type="ARBA" id="ARBA00022840"/>
    </source>
</evidence>